<feature type="domain" description="Helicase ATP-binding" evidence="5">
    <location>
        <begin position="28"/>
        <end position="200"/>
    </location>
</feature>
<keyword evidence="2" id="KW-0238">DNA-binding</keyword>
<dbReference type="AlphaFoldDB" id="A0A1X7VLR4"/>
<dbReference type="OrthoDB" id="5409596at2759"/>
<dbReference type="GO" id="GO:0000724">
    <property type="term" value="P:double-strand break repair via homologous recombination"/>
    <property type="evidence" value="ECO:0007669"/>
    <property type="project" value="TreeGrafter"/>
</dbReference>
<evidence type="ECO:0000256" key="4">
    <source>
        <dbReference type="ARBA" id="ARBA00023242"/>
    </source>
</evidence>
<reference evidence="6" key="1">
    <citation type="submission" date="2017-05" db="UniProtKB">
        <authorList>
            <consortium name="EnsemblMetazoa"/>
        </authorList>
    </citation>
    <scope>IDENTIFICATION</scope>
</reference>
<evidence type="ECO:0000313" key="6">
    <source>
        <dbReference type="EnsemblMetazoa" id="Aqu2.1.40363_001"/>
    </source>
</evidence>
<protein>
    <recommendedName>
        <fullName evidence="5">Helicase ATP-binding domain-containing protein</fullName>
    </recommendedName>
</protein>
<dbReference type="SUPFAM" id="SSF52540">
    <property type="entry name" value="P-loop containing nucleoside triphosphate hydrolases"/>
    <property type="match status" value="2"/>
</dbReference>
<name>A0A1X7VLR4_AMPQE</name>
<dbReference type="InParanoid" id="A0A1X7VLR4"/>
<dbReference type="InterPro" id="IPR014001">
    <property type="entry name" value="Helicase_ATP-bd"/>
</dbReference>
<dbReference type="InterPro" id="IPR011545">
    <property type="entry name" value="DEAD/DEAH_box_helicase_dom"/>
</dbReference>
<dbReference type="GO" id="GO:0005634">
    <property type="term" value="C:nucleus"/>
    <property type="evidence" value="ECO:0007669"/>
    <property type="project" value="TreeGrafter"/>
</dbReference>
<evidence type="ECO:0000256" key="3">
    <source>
        <dbReference type="ARBA" id="ARBA00023235"/>
    </source>
</evidence>
<dbReference type="InterPro" id="IPR027417">
    <property type="entry name" value="P-loop_NTPase"/>
</dbReference>
<evidence type="ECO:0000256" key="1">
    <source>
        <dbReference type="ARBA" id="ARBA00005446"/>
    </source>
</evidence>
<dbReference type="PROSITE" id="PS51192">
    <property type="entry name" value="HELICASE_ATP_BIND_1"/>
    <property type="match status" value="1"/>
</dbReference>
<dbReference type="GO" id="GO:0043138">
    <property type="term" value="F:3'-5' DNA helicase activity"/>
    <property type="evidence" value="ECO:0007669"/>
    <property type="project" value="TreeGrafter"/>
</dbReference>
<dbReference type="PANTHER" id="PTHR13710:SF153">
    <property type="entry name" value="RECQ-LIKE DNA HELICASE BLM"/>
    <property type="match status" value="1"/>
</dbReference>
<comment type="similarity">
    <text evidence="1">Belongs to the helicase family. RecQ subfamily.</text>
</comment>
<dbReference type="GO" id="GO:0005694">
    <property type="term" value="C:chromosome"/>
    <property type="evidence" value="ECO:0007669"/>
    <property type="project" value="TreeGrafter"/>
</dbReference>
<proteinExistence type="inferred from homology"/>
<accession>A0A1X7VLR4</accession>
<dbReference type="Pfam" id="PF00270">
    <property type="entry name" value="DEAD"/>
    <property type="match status" value="1"/>
</dbReference>
<sequence length="312" mass="35220">MAAAIAEKVDAVVVKLGFQLHDKQKEAILSYISGKDTFVALPTGYGKSLIYGCLPLVGLPPGTSIALVVCPLIALMKDQTERFRQLGIAAAYVWEPQISLERFATGEFQLIFISPECLNKGRIWRSVLKSDLYQERLVAFIVDEVHLIKNWGEEYRPEFSKLGEVRSLLPKNTQVMALTATATSHLREHVMKIMSMKDVALVEVSPSKDNLSIEELFLPIMNELKNKRLGMERIIILCCRPIDCATLWRAFFCYLKDQMTEPPGHPLRKSYVLLTITRDVHKSLILIATIAFGLGIDCSDIRRVIHYDVPED</sequence>
<dbReference type="STRING" id="400682.A0A1X7VLR4"/>
<dbReference type="GO" id="GO:0005737">
    <property type="term" value="C:cytoplasm"/>
    <property type="evidence" value="ECO:0007669"/>
    <property type="project" value="TreeGrafter"/>
</dbReference>
<evidence type="ECO:0000259" key="5">
    <source>
        <dbReference type="PROSITE" id="PS51192"/>
    </source>
</evidence>
<dbReference type="GO" id="GO:0005524">
    <property type="term" value="F:ATP binding"/>
    <property type="evidence" value="ECO:0007669"/>
    <property type="project" value="InterPro"/>
</dbReference>
<keyword evidence="4" id="KW-0539">Nucleus</keyword>
<dbReference type="EnsemblMetazoa" id="Aqu2.1.40363_001">
    <property type="protein sequence ID" value="Aqu2.1.40363_001"/>
    <property type="gene ID" value="Aqu2.1.40363"/>
</dbReference>
<dbReference type="OMA" id="CESRETD"/>
<keyword evidence="3" id="KW-0413">Isomerase</keyword>
<dbReference type="PANTHER" id="PTHR13710">
    <property type="entry name" value="DNA HELICASE RECQ FAMILY MEMBER"/>
    <property type="match status" value="1"/>
</dbReference>
<evidence type="ECO:0000256" key="2">
    <source>
        <dbReference type="ARBA" id="ARBA00023125"/>
    </source>
</evidence>
<dbReference type="Gene3D" id="3.40.50.300">
    <property type="entry name" value="P-loop containing nucleotide triphosphate hydrolases"/>
    <property type="match status" value="2"/>
</dbReference>
<dbReference type="GO" id="GO:0003677">
    <property type="term" value="F:DNA binding"/>
    <property type="evidence" value="ECO:0007669"/>
    <property type="project" value="UniProtKB-KW"/>
</dbReference>
<dbReference type="eggNOG" id="KOG0351">
    <property type="taxonomic scope" value="Eukaryota"/>
</dbReference>
<dbReference type="CDD" id="cd17920">
    <property type="entry name" value="DEXHc_RecQ"/>
    <property type="match status" value="1"/>
</dbReference>
<dbReference type="SMART" id="SM00487">
    <property type="entry name" value="DEXDc"/>
    <property type="match status" value="1"/>
</dbReference>
<organism evidence="6">
    <name type="scientific">Amphimedon queenslandica</name>
    <name type="common">Sponge</name>
    <dbReference type="NCBI Taxonomy" id="400682"/>
    <lineage>
        <taxon>Eukaryota</taxon>
        <taxon>Metazoa</taxon>
        <taxon>Porifera</taxon>
        <taxon>Demospongiae</taxon>
        <taxon>Heteroscleromorpha</taxon>
        <taxon>Haplosclerida</taxon>
        <taxon>Niphatidae</taxon>
        <taxon>Amphimedon</taxon>
    </lineage>
</organism>
<dbReference type="GO" id="GO:0009378">
    <property type="term" value="F:four-way junction helicase activity"/>
    <property type="evidence" value="ECO:0007669"/>
    <property type="project" value="TreeGrafter"/>
</dbReference>